<dbReference type="PANTHER" id="PTHR46695">
    <property type="entry name" value="ZINC FINGER CCCH DOMAIN-CONTAINING PROTEIN 44-RELATED"/>
    <property type="match status" value="1"/>
</dbReference>
<reference evidence="2 3" key="1">
    <citation type="submission" date="2020-04" db="EMBL/GenBank/DDBJ databases">
        <title>Plant Genome Project.</title>
        <authorList>
            <person name="Zhang R.-G."/>
        </authorList>
    </citation>
    <scope>NUCLEOTIDE SEQUENCE [LARGE SCALE GENOMIC DNA]</scope>
    <source>
        <strain evidence="2">YNK0</strain>
        <tissue evidence="2">Leaf</tissue>
    </source>
</reference>
<accession>A0A835CZE9</accession>
<dbReference type="PANTHER" id="PTHR46695:SF5">
    <property type="entry name" value="RNA POLYMERASE-ASSOCIATED PROTEIN RTF1 HOMOLOG"/>
    <property type="match status" value="1"/>
</dbReference>
<dbReference type="OrthoDB" id="6415790at2759"/>
<feature type="region of interest" description="Disordered" evidence="1">
    <location>
        <begin position="69"/>
        <end position="104"/>
    </location>
</feature>
<evidence type="ECO:0000256" key="1">
    <source>
        <dbReference type="SAM" id="MobiDB-lite"/>
    </source>
</evidence>
<dbReference type="EMBL" id="JABCRI010000024">
    <property type="protein sequence ID" value="KAF8377877.1"/>
    <property type="molecule type" value="Genomic_DNA"/>
</dbReference>
<gene>
    <name evidence="2" type="ORF">HHK36_031265</name>
</gene>
<keyword evidence="3" id="KW-1185">Reference proteome</keyword>
<comment type="caution">
    <text evidence="2">The sequence shown here is derived from an EMBL/GenBank/DDBJ whole genome shotgun (WGS) entry which is preliminary data.</text>
</comment>
<feature type="compositionally biased region" description="Basic and acidic residues" evidence="1">
    <location>
        <begin position="69"/>
        <end position="78"/>
    </location>
</feature>
<name>A0A835CZE9_TETSI</name>
<organism evidence="2 3">
    <name type="scientific">Tetracentron sinense</name>
    <name type="common">Spur-leaf</name>
    <dbReference type="NCBI Taxonomy" id="13715"/>
    <lineage>
        <taxon>Eukaryota</taxon>
        <taxon>Viridiplantae</taxon>
        <taxon>Streptophyta</taxon>
        <taxon>Embryophyta</taxon>
        <taxon>Tracheophyta</taxon>
        <taxon>Spermatophyta</taxon>
        <taxon>Magnoliopsida</taxon>
        <taxon>Trochodendrales</taxon>
        <taxon>Trochodendraceae</taxon>
        <taxon>Tetracentron</taxon>
    </lineage>
</organism>
<feature type="compositionally biased region" description="Acidic residues" evidence="1">
    <location>
        <begin position="84"/>
        <end position="93"/>
    </location>
</feature>
<evidence type="ECO:0000313" key="3">
    <source>
        <dbReference type="Proteomes" id="UP000655225"/>
    </source>
</evidence>
<sequence length="104" mass="12099">MCFQDECKRLRQSIKCGLINRLTVGEVQEKAMALQAARVNDWMETEILRECVEKLQLLKTPEERLRRLHEIPEVHADPNMDPSYESEEDEGETDDKKRGPCIAL</sequence>
<protein>
    <submittedName>
        <fullName evidence="2">Uncharacterized protein</fullName>
    </submittedName>
</protein>
<proteinExistence type="predicted"/>
<dbReference type="Proteomes" id="UP000655225">
    <property type="component" value="Unassembled WGS sequence"/>
</dbReference>
<dbReference type="AlphaFoldDB" id="A0A835CZE9"/>
<evidence type="ECO:0000313" key="2">
    <source>
        <dbReference type="EMBL" id="KAF8377877.1"/>
    </source>
</evidence>